<keyword evidence="4" id="KW-1185">Reference proteome</keyword>
<dbReference type="Proteomes" id="UP000570514">
    <property type="component" value="Unassembled WGS sequence"/>
</dbReference>
<dbReference type="Pfam" id="PF00795">
    <property type="entry name" value="CN_hydrolase"/>
    <property type="match status" value="1"/>
</dbReference>
<dbReference type="RefSeq" id="WP_208414923.1">
    <property type="nucleotide sequence ID" value="NZ_BAAADC010000001.1"/>
</dbReference>
<sequence length="291" mass="31814">MRIATAAWPIEQHENWQTYVAKAEHWVKEAADNGAELLVFPEYGAMELTSLFPPREDLKDSLADLQTIFVPYREIWASLAKRYGVHLVAPSFPVLRDGRYYNEAWLFSPEGQSASQQKLHMTRFEDEIWGIAAGDGLKLFEIGGITAAIAICYDVEFPDQVQALAAAGADLILVPSCTDTDAGYTRVSITARARAIENQCFVVQSSTVGEAPWSPAVDVNTGMGSIYGPADKGFPADGVLARGKYNQPGWTYGELDLAALKAVRAQGQVLNHRDQTKTAYGTPTIALRSSP</sequence>
<comment type="caution">
    <text evidence="3">The sequence shown here is derived from an EMBL/GenBank/DDBJ whole genome shotgun (WGS) entry which is preliminary data.</text>
</comment>
<organism evidence="3 4">
    <name type="scientific">Rhizomicrobium palustre</name>
    <dbReference type="NCBI Taxonomy" id="189966"/>
    <lineage>
        <taxon>Bacteria</taxon>
        <taxon>Pseudomonadati</taxon>
        <taxon>Pseudomonadota</taxon>
        <taxon>Alphaproteobacteria</taxon>
        <taxon>Micropepsales</taxon>
        <taxon>Micropepsaceae</taxon>
        <taxon>Rhizomicrobium</taxon>
    </lineage>
</organism>
<dbReference type="EMBL" id="JAASRM010000001">
    <property type="protein sequence ID" value="NIK90045.1"/>
    <property type="molecule type" value="Genomic_DNA"/>
</dbReference>
<dbReference type="PANTHER" id="PTHR23088">
    <property type="entry name" value="NITRILASE-RELATED"/>
    <property type="match status" value="1"/>
</dbReference>
<dbReference type="CDD" id="cd07574">
    <property type="entry name" value="nitrilase_Rim1_like"/>
    <property type="match status" value="1"/>
</dbReference>
<protein>
    <submittedName>
        <fullName evidence="3">Putative amidohydrolase</fullName>
    </submittedName>
</protein>
<dbReference type="InterPro" id="IPR036526">
    <property type="entry name" value="C-N_Hydrolase_sf"/>
</dbReference>
<accession>A0A846N3J4</accession>
<feature type="domain" description="CN hydrolase" evidence="2">
    <location>
        <begin position="1"/>
        <end position="257"/>
    </location>
</feature>
<dbReference type="InterPro" id="IPR001110">
    <property type="entry name" value="UPF0012_CS"/>
</dbReference>
<evidence type="ECO:0000259" key="2">
    <source>
        <dbReference type="PROSITE" id="PS50263"/>
    </source>
</evidence>
<dbReference type="Gene3D" id="3.60.110.10">
    <property type="entry name" value="Carbon-nitrogen hydrolase"/>
    <property type="match status" value="1"/>
</dbReference>
<dbReference type="AlphaFoldDB" id="A0A846N3J4"/>
<evidence type="ECO:0000313" key="3">
    <source>
        <dbReference type="EMBL" id="NIK90045.1"/>
    </source>
</evidence>
<proteinExistence type="inferred from homology"/>
<dbReference type="InterPro" id="IPR003010">
    <property type="entry name" value="C-N_Hydrolase"/>
</dbReference>
<keyword evidence="3" id="KW-0378">Hydrolase</keyword>
<dbReference type="PROSITE" id="PS01227">
    <property type="entry name" value="UPF0012"/>
    <property type="match status" value="1"/>
</dbReference>
<evidence type="ECO:0000313" key="4">
    <source>
        <dbReference type="Proteomes" id="UP000570514"/>
    </source>
</evidence>
<dbReference type="GO" id="GO:0016787">
    <property type="term" value="F:hydrolase activity"/>
    <property type="evidence" value="ECO:0007669"/>
    <property type="project" value="UniProtKB-KW"/>
</dbReference>
<reference evidence="3 4" key="1">
    <citation type="submission" date="2020-03" db="EMBL/GenBank/DDBJ databases">
        <title>Genomic Encyclopedia of Type Strains, Phase IV (KMG-IV): sequencing the most valuable type-strain genomes for metagenomic binning, comparative biology and taxonomic classification.</title>
        <authorList>
            <person name="Goeker M."/>
        </authorList>
    </citation>
    <scope>NUCLEOTIDE SEQUENCE [LARGE SCALE GENOMIC DNA]</scope>
    <source>
        <strain evidence="3 4">DSM 19867</strain>
    </source>
</reference>
<evidence type="ECO:0000256" key="1">
    <source>
        <dbReference type="ARBA" id="ARBA00010613"/>
    </source>
</evidence>
<comment type="similarity">
    <text evidence="1">Belongs to the carbon-nitrogen hydrolase superfamily. NIT1/NIT2 family.</text>
</comment>
<dbReference type="PANTHER" id="PTHR23088:SF50">
    <property type="entry name" value="HYDROLASE YHCX"/>
    <property type="match status" value="1"/>
</dbReference>
<gene>
    <name evidence="3" type="ORF">FHS83_003363</name>
</gene>
<dbReference type="SUPFAM" id="SSF56317">
    <property type="entry name" value="Carbon-nitrogen hydrolase"/>
    <property type="match status" value="1"/>
</dbReference>
<name>A0A846N3J4_9PROT</name>
<dbReference type="PROSITE" id="PS50263">
    <property type="entry name" value="CN_HYDROLASE"/>
    <property type="match status" value="1"/>
</dbReference>